<reference evidence="1" key="1">
    <citation type="journal article" date="2014" name="Gene">
        <title>Genome-guided analysis of transformation efficiency and carbon dioxide assimilation by Moorella thermoacetica Y72.</title>
        <authorList>
            <person name="Tsukahara K."/>
            <person name="Kita A."/>
            <person name="Nakashimada Y."/>
            <person name="Hoshino T."/>
            <person name="Murakami K."/>
        </authorList>
    </citation>
    <scope>NUCLEOTIDE SEQUENCE [LARGE SCALE GENOMIC DNA]</scope>
    <source>
        <strain evidence="1">Y72</strain>
    </source>
</reference>
<dbReference type="AlphaFoldDB" id="A0A0S6U8P3"/>
<sequence length="39" mass="4227">MACRFYCYEVLLADEFLDPVVAIAAAAGIADTYGRKISV</sequence>
<protein>
    <submittedName>
        <fullName evidence="1">Uncharacterized protein</fullName>
    </submittedName>
</protein>
<accession>A0A0S6U8P3</accession>
<dbReference type="EMBL" id="DF238840">
    <property type="protein sequence ID" value="GAF24831.1"/>
    <property type="molecule type" value="Genomic_DNA"/>
</dbReference>
<evidence type="ECO:0000313" key="1">
    <source>
        <dbReference type="EMBL" id="GAF24831.1"/>
    </source>
</evidence>
<name>A0A0S6U8P3_NEOTH</name>
<proteinExistence type="predicted"/>
<dbReference type="Proteomes" id="UP000063718">
    <property type="component" value="Unassembled WGS sequence"/>
</dbReference>
<gene>
    <name evidence="1" type="ORF">MTY_0159</name>
</gene>
<organism evidence="1">
    <name type="scientific">Moorella thermoacetica Y72</name>
    <dbReference type="NCBI Taxonomy" id="1325331"/>
    <lineage>
        <taxon>Bacteria</taxon>
        <taxon>Bacillati</taxon>
        <taxon>Bacillota</taxon>
        <taxon>Clostridia</taxon>
        <taxon>Neomoorellales</taxon>
        <taxon>Neomoorellaceae</taxon>
        <taxon>Neomoorella</taxon>
    </lineage>
</organism>